<proteinExistence type="predicted"/>
<dbReference type="Proteomes" id="UP000694843">
    <property type="component" value="Unplaced"/>
</dbReference>
<dbReference type="InterPro" id="IPR030456">
    <property type="entry name" value="TF_fork_head_CS_2"/>
</dbReference>
<sequence>MGMKCFPHPTYEAMDEPNRDISQSDSDLEKDIDPSTEERSELPAVDVHGKPALSYIALITKAIECSPNQMATLGEICNFICDTYPYYRVRYPAWQNSIRHNLSLNDCFVKVARTPSTPGKGNFWKLDPRAAGMFENGSLLRRRKRYKRPVDPQYFGGQFFPTIALPGHPSMYHVTPNIIPVFRPSQLPHFHPYAVPRTHHTMHPAFSPPVLPGYLASIDQHQANQLLDSHVFNLQYSAMLSRFPGQQSLGPLMLPQHSDSLSSAPRISNSTSSSPKLVSSGVKRKSSSPLKRTSPAPTSPSDLCKQARFDSQEPEPKKSASKSNSFSIDSILSLPNKRVSRSCSPESGVRYPSSPPTSRHPSPQSSPVSLFQPISQ</sequence>
<dbReference type="OMA" id="EICNFIC"/>
<dbReference type="InterPro" id="IPR050211">
    <property type="entry name" value="FOX_domain-containing"/>
</dbReference>
<dbReference type="PRINTS" id="PR00053">
    <property type="entry name" value="FORKHEAD"/>
</dbReference>
<dbReference type="PANTHER" id="PTHR11829">
    <property type="entry name" value="FORKHEAD BOX PROTEIN"/>
    <property type="match status" value="1"/>
</dbReference>
<dbReference type="FunFam" id="1.10.10.10:FF:000135">
    <property type="entry name" value="forkhead box protein G1"/>
    <property type="match status" value="1"/>
</dbReference>
<dbReference type="PANTHER" id="PTHR11829:SF402">
    <property type="entry name" value="FORK HEAD DOMAIN-CONTAINING PROTEIN FD3-RELATED"/>
    <property type="match status" value="1"/>
</dbReference>
<evidence type="ECO:0000256" key="2">
    <source>
        <dbReference type="ARBA" id="ARBA00023242"/>
    </source>
</evidence>
<keyword evidence="1 3" id="KW-0238">DNA-binding</keyword>
<feature type="compositionally biased region" description="Low complexity" evidence="4">
    <location>
        <begin position="356"/>
        <end position="367"/>
    </location>
</feature>
<feature type="compositionally biased region" description="Polar residues" evidence="4">
    <location>
        <begin position="321"/>
        <end position="330"/>
    </location>
</feature>
<dbReference type="SMART" id="SM00339">
    <property type="entry name" value="FH"/>
    <property type="match status" value="1"/>
</dbReference>
<organism evidence="6 7">
    <name type="scientific">Hyalella azteca</name>
    <name type="common">Amphipod</name>
    <dbReference type="NCBI Taxonomy" id="294128"/>
    <lineage>
        <taxon>Eukaryota</taxon>
        <taxon>Metazoa</taxon>
        <taxon>Ecdysozoa</taxon>
        <taxon>Arthropoda</taxon>
        <taxon>Crustacea</taxon>
        <taxon>Multicrustacea</taxon>
        <taxon>Malacostraca</taxon>
        <taxon>Eumalacostraca</taxon>
        <taxon>Peracarida</taxon>
        <taxon>Amphipoda</taxon>
        <taxon>Senticaudata</taxon>
        <taxon>Talitrida</taxon>
        <taxon>Talitroidea</taxon>
        <taxon>Hyalellidae</taxon>
        <taxon>Hyalella</taxon>
    </lineage>
</organism>
<reference evidence="7" key="1">
    <citation type="submission" date="2025-08" db="UniProtKB">
        <authorList>
            <consortium name="RefSeq"/>
        </authorList>
    </citation>
    <scope>IDENTIFICATION</scope>
    <source>
        <tissue evidence="7">Whole organism</tissue>
    </source>
</reference>
<feature type="compositionally biased region" description="Polar residues" evidence="4">
    <location>
        <begin position="287"/>
        <end position="301"/>
    </location>
</feature>
<dbReference type="KEGG" id="hazt:108668911"/>
<feature type="DNA-binding region" description="Fork-head" evidence="3">
    <location>
        <begin position="50"/>
        <end position="144"/>
    </location>
</feature>
<dbReference type="RefSeq" id="XP_018011658.2">
    <property type="nucleotide sequence ID" value="XM_018156169.2"/>
</dbReference>
<feature type="compositionally biased region" description="Basic and acidic residues" evidence="4">
    <location>
        <begin position="27"/>
        <end position="41"/>
    </location>
</feature>
<name>A0A8B7NDI3_HYAAZ</name>
<dbReference type="GeneID" id="108668911"/>
<dbReference type="GO" id="GO:0005634">
    <property type="term" value="C:nucleus"/>
    <property type="evidence" value="ECO:0007669"/>
    <property type="project" value="UniProtKB-SubCell"/>
</dbReference>
<evidence type="ECO:0000256" key="3">
    <source>
        <dbReference type="PROSITE-ProRule" id="PRU00089"/>
    </source>
</evidence>
<dbReference type="PROSITE" id="PS00658">
    <property type="entry name" value="FORK_HEAD_2"/>
    <property type="match status" value="1"/>
</dbReference>
<dbReference type="PROSITE" id="PS50039">
    <property type="entry name" value="FORK_HEAD_3"/>
    <property type="match status" value="1"/>
</dbReference>
<dbReference type="InterPro" id="IPR036390">
    <property type="entry name" value="WH_DNA-bd_sf"/>
</dbReference>
<comment type="subcellular location">
    <subcellularLocation>
        <location evidence="3">Nucleus</location>
    </subcellularLocation>
</comment>
<accession>A0A8B7NDI3</accession>
<evidence type="ECO:0000256" key="1">
    <source>
        <dbReference type="ARBA" id="ARBA00023125"/>
    </source>
</evidence>
<feature type="domain" description="Fork-head" evidence="5">
    <location>
        <begin position="50"/>
        <end position="144"/>
    </location>
</feature>
<dbReference type="InterPro" id="IPR036388">
    <property type="entry name" value="WH-like_DNA-bd_sf"/>
</dbReference>
<dbReference type="Gene3D" id="1.10.10.10">
    <property type="entry name" value="Winged helix-like DNA-binding domain superfamily/Winged helix DNA-binding domain"/>
    <property type="match status" value="1"/>
</dbReference>
<dbReference type="AlphaFoldDB" id="A0A8B7NDI3"/>
<dbReference type="InterPro" id="IPR001766">
    <property type="entry name" value="Fork_head_dom"/>
</dbReference>
<evidence type="ECO:0000313" key="7">
    <source>
        <dbReference type="RefSeq" id="XP_018011658.2"/>
    </source>
</evidence>
<feature type="compositionally biased region" description="Basic and acidic residues" evidence="4">
    <location>
        <begin position="305"/>
        <end position="318"/>
    </location>
</feature>
<keyword evidence="2 3" id="KW-0539">Nucleus</keyword>
<dbReference type="GO" id="GO:0009653">
    <property type="term" value="P:anatomical structure morphogenesis"/>
    <property type="evidence" value="ECO:0007669"/>
    <property type="project" value="TreeGrafter"/>
</dbReference>
<keyword evidence="6" id="KW-1185">Reference proteome</keyword>
<evidence type="ECO:0000256" key="4">
    <source>
        <dbReference type="SAM" id="MobiDB-lite"/>
    </source>
</evidence>
<dbReference type="Pfam" id="PF00250">
    <property type="entry name" value="Forkhead"/>
    <property type="match status" value="1"/>
</dbReference>
<dbReference type="SUPFAM" id="SSF46785">
    <property type="entry name" value="Winged helix' DNA-binding domain"/>
    <property type="match status" value="1"/>
</dbReference>
<dbReference type="GO" id="GO:0030154">
    <property type="term" value="P:cell differentiation"/>
    <property type="evidence" value="ECO:0007669"/>
    <property type="project" value="TreeGrafter"/>
</dbReference>
<evidence type="ECO:0000313" key="6">
    <source>
        <dbReference type="Proteomes" id="UP000694843"/>
    </source>
</evidence>
<dbReference type="GO" id="GO:0000981">
    <property type="term" value="F:DNA-binding transcription factor activity, RNA polymerase II-specific"/>
    <property type="evidence" value="ECO:0007669"/>
    <property type="project" value="TreeGrafter"/>
</dbReference>
<gene>
    <name evidence="7" type="primary">LOC108668911</name>
</gene>
<feature type="compositionally biased region" description="Polar residues" evidence="4">
    <location>
        <begin position="257"/>
        <end position="277"/>
    </location>
</feature>
<dbReference type="OrthoDB" id="5402974at2759"/>
<dbReference type="GO" id="GO:0000978">
    <property type="term" value="F:RNA polymerase II cis-regulatory region sequence-specific DNA binding"/>
    <property type="evidence" value="ECO:0007669"/>
    <property type="project" value="TreeGrafter"/>
</dbReference>
<feature type="region of interest" description="Disordered" evidence="4">
    <location>
        <begin position="250"/>
        <end position="376"/>
    </location>
</feature>
<feature type="region of interest" description="Disordered" evidence="4">
    <location>
        <begin position="1"/>
        <end position="42"/>
    </location>
</feature>
<evidence type="ECO:0000259" key="5">
    <source>
        <dbReference type="PROSITE" id="PS50039"/>
    </source>
</evidence>
<protein>
    <submittedName>
        <fullName evidence="7">Forkhead box protein unc-130-like</fullName>
    </submittedName>
</protein>